<evidence type="ECO:0000313" key="2">
    <source>
        <dbReference type="EMBL" id="BDR58368.1"/>
    </source>
</evidence>
<dbReference type="KEGG" id="xap:XA3_08090"/>
<keyword evidence="3" id="KW-1185">Reference proteome</keyword>
<accession>A0AAU9DWI7</accession>
<evidence type="ECO:0008006" key="4">
    <source>
        <dbReference type="Google" id="ProtNLM"/>
    </source>
</evidence>
<name>A0AAU9DWI7_9LACO</name>
<protein>
    <recommendedName>
        <fullName evidence="4">Multipass membrane protein</fullName>
    </recommendedName>
</protein>
<proteinExistence type="predicted"/>
<evidence type="ECO:0000313" key="3">
    <source>
        <dbReference type="Proteomes" id="UP001321861"/>
    </source>
</evidence>
<feature type="transmembrane region" description="Helical" evidence="1">
    <location>
        <begin position="50"/>
        <end position="68"/>
    </location>
</feature>
<feature type="transmembrane region" description="Helical" evidence="1">
    <location>
        <begin position="12"/>
        <end position="30"/>
    </location>
</feature>
<dbReference type="AlphaFoldDB" id="A0AAU9DWI7"/>
<dbReference type="Proteomes" id="UP001321861">
    <property type="component" value="Chromosome"/>
</dbReference>
<keyword evidence="1" id="KW-0472">Membrane</keyword>
<keyword evidence="1" id="KW-1133">Transmembrane helix</keyword>
<evidence type="ECO:0000256" key="1">
    <source>
        <dbReference type="SAM" id="Phobius"/>
    </source>
</evidence>
<keyword evidence="1" id="KW-0812">Transmembrane</keyword>
<dbReference type="EMBL" id="AP026802">
    <property type="protein sequence ID" value="BDR58368.1"/>
    <property type="molecule type" value="Genomic_DNA"/>
</dbReference>
<feature type="transmembrane region" description="Helical" evidence="1">
    <location>
        <begin position="95"/>
        <end position="111"/>
    </location>
</feature>
<organism evidence="2 3">
    <name type="scientific">Xylocopilactobacillus apicola</name>
    <dbReference type="NCBI Taxonomy" id="2932184"/>
    <lineage>
        <taxon>Bacteria</taxon>
        <taxon>Bacillati</taxon>
        <taxon>Bacillota</taxon>
        <taxon>Bacilli</taxon>
        <taxon>Lactobacillales</taxon>
        <taxon>Lactobacillaceae</taxon>
        <taxon>Xylocopilactobacillus</taxon>
    </lineage>
</organism>
<sequence length="128" mass="14933">MKNLSKDFPFIFNTIYIFAIFIEVLILILGNRTQFNYANFIQSYQNVGKSIFFLPWVGLVINIIFYLVNLNDGWILAGCLAGIAGYMVLAILPEFFYVGLIFLWIGLFLFYRSFTKRRQRVVNHADPK</sequence>
<dbReference type="RefSeq" id="WP_317636275.1">
    <property type="nucleotide sequence ID" value="NZ_AP026802.1"/>
</dbReference>
<reference evidence="2 3" key="1">
    <citation type="journal article" date="2023" name="Microbiol. Spectr.">
        <title>Symbiosis of Carpenter Bees with Uncharacterized Lactic Acid Bacteria Showing NAD Auxotrophy.</title>
        <authorList>
            <person name="Kawasaki S."/>
            <person name="Ozawa K."/>
            <person name="Mori T."/>
            <person name="Yamamoto A."/>
            <person name="Ito M."/>
            <person name="Ohkuma M."/>
            <person name="Sakamoto M."/>
            <person name="Matsutani M."/>
        </authorList>
    </citation>
    <scope>NUCLEOTIDE SEQUENCE [LARGE SCALE GENOMIC DNA]</scope>
    <source>
        <strain evidence="2 3">XA3</strain>
    </source>
</reference>
<gene>
    <name evidence="2" type="ORF">XA3_08090</name>
</gene>